<reference evidence="2 3" key="1">
    <citation type="submission" date="2019-03" db="EMBL/GenBank/DDBJ databases">
        <title>Genomics of glacier-inhabiting Cryobacterium strains.</title>
        <authorList>
            <person name="Liu Q."/>
            <person name="Xin Y.-H."/>
        </authorList>
    </citation>
    <scope>NUCLEOTIDE SEQUENCE [LARGE SCALE GENOMIC DNA]</scope>
    <source>
        <strain evidence="2 3">TMT4-23</strain>
    </source>
</reference>
<proteinExistence type="predicted"/>
<sequence>MGAVEDEFFDGPVWDTNAGPPGFATWTADRLAPAPVPSGGWSTQSTGGSASASMSSAGKASLTT</sequence>
<accession>A0ABY2J017</accession>
<gene>
    <name evidence="2" type="ORF">E3O65_08100</name>
</gene>
<feature type="region of interest" description="Disordered" evidence="1">
    <location>
        <begin position="1"/>
        <end position="64"/>
    </location>
</feature>
<comment type="caution">
    <text evidence="2">The sequence shown here is derived from an EMBL/GenBank/DDBJ whole genome shotgun (WGS) entry which is preliminary data.</text>
</comment>
<feature type="compositionally biased region" description="Low complexity" evidence="1">
    <location>
        <begin position="38"/>
        <end position="64"/>
    </location>
</feature>
<evidence type="ECO:0000313" key="2">
    <source>
        <dbReference type="EMBL" id="TFC98301.1"/>
    </source>
</evidence>
<protein>
    <submittedName>
        <fullName evidence="2">Uncharacterized protein</fullName>
    </submittedName>
</protein>
<dbReference type="EMBL" id="SOGJ01000021">
    <property type="protein sequence ID" value="TFC98301.1"/>
    <property type="molecule type" value="Genomic_DNA"/>
</dbReference>
<name>A0ABY2J017_9MICO</name>
<evidence type="ECO:0000313" key="3">
    <source>
        <dbReference type="Proteomes" id="UP000298355"/>
    </source>
</evidence>
<organism evidence="2 3">
    <name type="scientific">Cryobacterium breve</name>
    <dbReference type="NCBI Taxonomy" id="1259258"/>
    <lineage>
        <taxon>Bacteria</taxon>
        <taxon>Bacillati</taxon>
        <taxon>Actinomycetota</taxon>
        <taxon>Actinomycetes</taxon>
        <taxon>Micrococcales</taxon>
        <taxon>Microbacteriaceae</taxon>
        <taxon>Cryobacterium</taxon>
    </lineage>
</organism>
<dbReference type="Proteomes" id="UP000298355">
    <property type="component" value="Unassembled WGS sequence"/>
</dbReference>
<evidence type="ECO:0000256" key="1">
    <source>
        <dbReference type="SAM" id="MobiDB-lite"/>
    </source>
</evidence>
<dbReference type="RefSeq" id="WP_166785694.1">
    <property type="nucleotide sequence ID" value="NZ_SOGJ01000021.1"/>
</dbReference>
<keyword evidence="3" id="KW-1185">Reference proteome</keyword>